<dbReference type="Pfam" id="PF00196">
    <property type="entry name" value="GerE"/>
    <property type="match status" value="1"/>
</dbReference>
<feature type="transmembrane region" description="Helical" evidence="4">
    <location>
        <begin position="209"/>
        <end position="233"/>
    </location>
</feature>
<evidence type="ECO:0000256" key="1">
    <source>
        <dbReference type="ARBA" id="ARBA00023015"/>
    </source>
</evidence>
<evidence type="ECO:0000313" key="7">
    <source>
        <dbReference type="Proteomes" id="UP000285258"/>
    </source>
</evidence>
<gene>
    <name evidence="6" type="ORF">DMP12_13190</name>
</gene>
<organism evidence="6 7">
    <name type="scientific">Gordonibacter urolithinfaciens</name>
    <dbReference type="NCBI Taxonomy" id="1335613"/>
    <lineage>
        <taxon>Bacteria</taxon>
        <taxon>Bacillati</taxon>
        <taxon>Actinomycetota</taxon>
        <taxon>Coriobacteriia</taxon>
        <taxon>Eggerthellales</taxon>
        <taxon>Eggerthellaceae</taxon>
        <taxon>Gordonibacter</taxon>
    </lineage>
</organism>
<dbReference type="AlphaFoldDB" id="A0A423UH97"/>
<evidence type="ECO:0000259" key="5">
    <source>
        <dbReference type="PROSITE" id="PS50043"/>
    </source>
</evidence>
<dbReference type="SMART" id="SM00421">
    <property type="entry name" value="HTH_LUXR"/>
    <property type="match status" value="1"/>
</dbReference>
<sequence>MDDGKTVDMRRIGAMELLGIGGFSCFFGWMLVSYYWLFAEFIQDTPVAERDAIQLFVFAGLALGYLSLHLLAKNSRFDPFRLSALATDAALALLLPIAALFLGLGVDVPSPVLCVVNLCAGLGGASLTVSWLDASSRIRVKSFPRFTSLSLVGGGALFVLAAIVPEAVQPVFCIVYALLSVGLLRFAGERAEGNADAPPAGSCKNTWEFTWEIEPSLVAFGIVFGLTFVYLFNSGQQDVLVGLLFVIPGAGLIAVLALSGKAVGITVIQRVLLCITVLACLSMPFATEAIQLACSCLVVASWAAFVSVNYAFIVKKSVERWDTPVFRQAPARLVFSALGFLVGWGVATGMTMAYGAHSDAFMIVRLCMAFVLVAVVMLFFPSKEHHAPDGGTIGAREPAAPVPSNLSEKELFERRCAAVAELYQLSPRETDILKFLAKGRNAAYIQGKLTISPHTVKSHIYSIYRKLDIHSQQKLMDFVEEFPVED</sequence>
<accession>A0A423UH97</accession>
<dbReference type="EMBL" id="QIBW01000022">
    <property type="protein sequence ID" value="ROT88161.1"/>
    <property type="molecule type" value="Genomic_DNA"/>
</dbReference>
<feature type="transmembrane region" description="Helical" evidence="4">
    <location>
        <begin position="333"/>
        <end position="354"/>
    </location>
</feature>
<feature type="domain" description="HTH luxR-type" evidence="5">
    <location>
        <begin position="418"/>
        <end position="483"/>
    </location>
</feature>
<dbReference type="InterPro" id="IPR016032">
    <property type="entry name" value="Sig_transdc_resp-reg_C-effctor"/>
</dbReference>
<name>A0A423UH97_9ACTN</name>
<feature type="transmembrane region" description="Helical" evidence="4">
    <location>
        <begin position="110"/>
        <end position="134"/>
    </location>
</feature>
<dbReference type="CDD" id="cd06170">
    <property type="entry name" value="LuxR_C_like"/>
    <property type="match status" value="1"/>
</dbReference>
<keyword evidence="3" id="KW-0804">Transcription</keyword>
<dbReference type="PANTHER" id="PTHR44688">
    <property type="entry name" value="DNA-BINDING TRANSCRIPTIONAL ACTIVATOR DEVR_DOSR"/>
    <property type="match status" value="1"/>
</dbReference>
<feature type="transmembrane region" description="Helical" evidence="4">
    <location>
        <begin position="360"/>
        <end position="380"/>
    </location>
</feature>
<evidence type="ECO:0000256" key="3">
    <source>
        <dbReference type="ARBA" id="ARBA00023163"/>
    </source>
</evidence>
<feature type="transmembrane region" description="Helical" evidence="4">
    <location>
        <begin position="239"/>
        <end position="260"/>
    </location>
</feature>
<reference evidence="7" key="1">
    <citation type="submission" date="2018-05" db="EMBL/GenBank/DDBJ databases">
        <title>Genome Sequencing of selected type strains of the family Eggerthellaceae.</title>
        <authorList>
            <person name="Danylec N."/>
            <person name="Stoll D.A."/>
            <person name="Doetsch A."/>
            <person name="Huch M."/>
        </authorList>
    </citation>
    <scope>NUCLEOTIDE SEQUENCE [LARGE SCALE GENOMIC DNA]</scope>
    <source>
        <strain evidence="7">DSM 27213</strain>
    </source>
</reference>
<dbReference type="InterPro" id="IPR000792">
    <property type="entry name" value="Tscrpt_reg_LuxR_C"/>
</dbReference>
<keyword evidence="4" id="KW-0472">Membrane</keyword>
<comment type="caution">
    <text evidence="6">The sequence shown here is derived from an EMBL/GenBank/DDBJ whole genome shotgun (WGS) entry which is preliminary data.</text>
</comment>
<dbReference type="PROSITE" id="PS50043">
    <property type="entry name" value="HTH_LUXR_2"/>
    <property type="match status" value="1"/>
</dbReference>
<feature type="transmembrane region" description="Helical" evidence="4">
    <location>
        <begin position="52"/>
        <end position="72"/>
    </location>
</feature>
<feature type="transmembrane region" description="Helical" evidence="4">
    <location>
        <begin position="267"/>
        <end position="284"/>
    </location>
</feature>
<keyword evidence="1" id="KW-0805">Transcription regulation</keyword>
<feature type="transmembrane region" description="Helical" evidence="4">
    <location>
        <begin position="290"/>
        <end position="312"/>
    </location>
</feature>
<evidence type="ECO:0000313" key="6">
    <source>
        <dbReference type="EMBL" id="ROT88161.1"/>
    </source>
</evidence>
<proteinExistence type="predicted"/>
<keyword evidence="4" id="KW-1133">Transmembrane helix</keyword>
<dbReference type="PANTHER" id="PTHR44688:SF16">
    <property type="entry name" value="DNA-BINDING TRANSCRIPTIONAL ACTIVATOR DEVR_DOSR"/>
    <property type="match status" value="1"/>
</dbReference>
<dbReference type="GO" id="GO:0003677">
    <property type="term" value="F:DNA binding"/>
    <property type="evidence" value="ECO:0007669"/>
    <property type="project" value="UniProtKB-KW"/>
</dbReference>
<dbReference type="GO" id="GO:0006355">
    <property type="term" value="P:regulation of DNA-templated transcription"/>
    <property type="evidence" value="ECO:0007669"/>
    <property type="project" value="InterPro"/>
</dbReference>
<dbReference type="InterPro" id="IPR036388">
    <property type="entry name" value="WH-like_DNA-bd_sf"/>
</dbReference>
<evidence type="ECO:0000256" key="2">
    <source>
        <dbReference type="ARBA" id="ARBA00023125"/>
    </source>
</evidence>
<dbReference type="RefSeq" id="WP_096228360.1">
    <property type="nucleotide sequence ID" value="NZ_CP168029.1"/>
</dbReference>
<protein>
    <submittedName>
        <fullName evidence="6">LuxR family transcriptional regulator</fullName>
    </submittedName>
</protein>
<dbReference type="Proteomes" id="UP000285258">
    <property type="component" value="Unassembled WGS sequence"/>
</dbReference>
<feature type="transmembrane region" description="Helical" evidence="4">
    <location>
        <begin position="146"/>
        <end position="163"/>
    </location>
</feature>
<dbReference type="PRINTS" id="PR00038">
    <property type="entry name" value="HTHLUXR"/>
</dbReference>
<evidence type="ECO:0000256" key="4">
    <source>
        <dbReference type="SAM" id="Phobius"/>
    </source>
</evidence>
<dbReference type="SUPFAM" id="SSF46894">
    <property type="entry name" value="C-terminal effector domain of the bipartite response regulators"/>
    <property type="match status" value="1"/>
</dbReference>
<keyword evidence="4" id="KW-0812">Transmembrane</keyword>
<feature type="transmembrane region" description="Helical" evidence="4">
    <location>
        <begin position="84"/>
        <end position="104"/>
    </location>
</feature>
<dbReference type="Gene3D" id="1.10.10.10">
    <property type="entry name" value="Winged helix-like DNA-binding domain superfamily/Winged helix DNA-binding domain"/>
    <property type="match status" value="1"/>
</dbReference>
<feature type="transmembrane region" description="Helical" evidence="4">
    <location>
        <begin position="12"/>
        <end position="32"/>
    </location>
</feature>
<keyword evidence="2" id="KW-0238">DNA-binding</keyword>